<feature type="domain" description="RNase H type-1" evidence="1">
    <location>
        <begin position="2"/>
        <end position="76"/>
    </location>
</feature>
<accession>A0A5B7C5K4</accession>
<dbReference type="InterPro" id="IPR036397">
    <property type="entry name" value="RNaseH_sf"/>
</dbReference>
<organism evidence="2">
    <name type="scientific">Davidia involucrata</name>
    <name type="common">Dove tree</name>
    <dbReference type="NCBI Taxonomy" id="16924"/>
    <lineage>
        <taxon>Eukaryota</taxon>
        <taxon>Viridiplantae</taxon>
        <taxon>Streptophyta</taxon>
        <taxon>Embryophyta</taxon>
        <taxon>Tracheophyta</taxon>
        <taxon>Spermatophyta</taxon>
        <taxon>Magnoliopsida</taxon>
        <taxon>eudicotyledons</taxon>
        <taxon>Gunneridae</taxon>
        <taxon>Pentapetalae</taxon>
        <taxon>asterids</taxon>
        <taxon>Cornales</taxon>
        <taxon>Nyssaceae</taxon>
        <taxon>Davidia</taxon>
    </lineage>
</organism>
<dbReference type="PANTHER" id="PTHR47723:SF21">
    <property type="entry name" value="POLYNUCLEOTIDYL TRANSFERASE, RIBONUCLEASE H-LIKE SUPERFAMILY PROTEIN"/>
    <property type="match status" value="1"/>
</dbReference>
<evidence type="ECO:0000259" key="1">
    <source>
        <dbReference type="Pfam" id="PF13456"/>
    </source>
</evidence>
<dbReference type="AlphaFoldDB" id="A0A5B7C5K4"/>
<dbReference type="EMBL" id="GHES01044957">
    <property type="protein sequence ID" value="MPA75516.1"/>
    <property type="molecule type" value="Transcribed_RNA"/>
</dbReference>
<proteinExistence type="predicted"/>
<gene>
    <name evidence="2" type="ORF">Din_044957</name>
</gene>
<evidence type="ECO:0000313" key="2">
    <source>
        <dbReference type="EMBL" id="MPA75516.1"/>
    </source>
</evidence>
<reference evidence="2" key="1">
    <citation type="submission" date="2019-08" db="EMBL/GenBank/DDBJ databases">
        <title>Reference gene set and small RNA set construction with multiple tissues from Davidia involucrata Baill.</title>
        <authorList>
            <person name="Yang H."/>
            <person name="Zhou C."/>
            <person name="Li G."/>
            <person name="Wang J."/>
            <person name="Gao P."/>
            <person name="Wang M."/>
            <person name="Wang R."/>
            <person name="Zhao Y."/>
        </authorList>
    </citation>
    <scope>NUCLEOTIDE SEQUENCE</scope>
    <source>
        <tissue evidence="2">Mixed with DoveR01_LX</tissue>
    </source>
</reference>
<protein>
    <recommendedName>
        <fullName evidence="1">RNase H type-1 domain-containing protein</fullName>
    </recommendedName>
</protein>
<dbReference type="InterPro" id="IPR002156">
    <property type="entry name" value="RNaseH_domain"/>
</dbReference>
<sequence length="108" mass="11461">MAMLSGMVFAKNIGVQNIVVEGDCLGVVAAVGMSGEDLYALGNIMEDIRRGVGWFNSCAFGHIKRTANGVAHEIAGYAHSVPSEVFWLEDLPSCFQVVLAFDSPPAGE</sequence>
<dbReference type="Gene3D" id="3.30.420.10">
    <property type="entry name" value="Ribonuclease H-like superfamily/Ribonuclease H"/>
    <property type="match status" value="1"/>
</dbReference>
<name>A0A5B7C5K4_DAVIN</name>
<dbReference type="GO" id="GO:0003676">
    <property type="term" value="F:nucleic acid binding"/>
    <property type="evidence" value="ECO:0007669"/>
    <property type="project" value="InterPro"/>
</dbReference>
<dbReference type="GO" id="GO:0004523">
    <property type="term" value="F:RNA-DNA hybrid ribonuclease activity"/>
    <property type="evidence" value="ECO:0007669"/>
    <property type="project" value="InterPro"/>
</dbReference>
<dbReference type="InterPro" id="IPR053151">
    <property type="entry name" value="RNase_H-like"/>
</dbReference>
<dbReference type="PANTHER" id="PTHR47723">
    <property type="entry name" value="OS05G0353850 PROTEIN"/>
    <property type="match status" value="1"/>
</dbReference>
<dbReference type="Pfam" id="PF13456">
    <property type="entry name" value="RVT_3"/>
    <property type="match status" value="1"/>
</dbReference>